<evidence type="ECO:0000313" key="5">
    <source>
        <dbReference type="Proteomes" id="UP000002051"/>
    </source>
</evidence>
<evidence type="ECO:0000256" key="1">
    <source>
        <dbReference type="PROSITE-ProRule" id="PRU00042"/>
    </source>
</evidence>
<dbReference type="Proteomes" id="UP000002051">
    <property type="component" value="Chromosome 4"/>
</dbReference>
<dbReference type="eggNOG" id="KOG1721">
    <property type="taxonomic scope" value="Eukaryota"/>
</dbReference>
<dbReference type="Gene3D" id="3.30.160.60">
    <property type="entry name" value="Classic Zinc Finger"/>
    <property type="match status" value="1"/>
</dbReference>
<keyword evidence="1" id="KW-0479">Metal-binding</keyword>
<protein>
    <recommendedName>
        <fullName evidence="2">C2H2-type domain-containing protein</fullName>
    </recommendedName>
</protein>
<dbReference type="InterPro" id="IPR013087">
    <property type="entry name" value="Znf_C2H2_type"/>
</dbReference>
<keyword evidence="1" id="KW-0863">Zinc-finger</keyword>
<reference evidence="3 5" key="1">
    <citation type="journal article" date="2011" name="Nature">
        <title>The Medicago genome provides insight into the evolution of rhizobial symbioses.</title>
        <authorList>
            <person name="Young N.D."/>
            <person name="Debelle F."/>
            <person name="Oldroyd G.E."/>
            <person name="Geurts R."/>
            <person name="Cannon S.B."/>
            <person name="Udvardi M.K."/>
            <person name="Benedito V.A."/>
            <person name="Mayer K.F."/>
            <person name="Gouzy J."/>
            <person name="Schoof H."/>
            <person name="Van de Peer Y."/>
            <person name="Proost S."/>
            <person name="Cook D.R."/>
            <person name="Meyers B.C."/>
            <person name="Spannagl M."/>
            <person name="Cheung F."/>
            <person name="De Mita S."/>
            <person name="Krishnakumar V."/>
            <person name="Gundlach H."/>
            <person name="Zhou S."/>
            <person name="Mudge J."/>
            <person name="Bharti A.K."/>
            <person name="Murray J.D."/>
            <person name="Naoumkina M.A."/>
            <person name="Rosen B."/>
            <person name="Silverstein K.A."/>
            <person name="Tang H."/>
            <person name="Rombauts S."/>
            <person name="Zhao P.X."/>
            <person name="Zhou P."/>
            <person name="Barbe V."/>
            <person name="Bardou P."/>
            <person name="Bechner M."/>
            <person name="Bellec A."/>
            <person name="Berger A."/>
            <person name="Berges H."/>
            <person name="Bidwell S."/>
            <person name="Bisseling T."/>
            <person name="Choisne N."/>
            <person name="Couloux A."/>
            <person name="Denny R."/>
            <person name="Deshpande S."/>
            <person name="Dai X."/>
            <person name="Doyle J.J."/>
            <person name="Dudez A.M."/>
            <person name="Farmer A.D."/>
            <person name="Fouteau S."/>
            <person name="Franken C."/>
            <person name="Gibelin C."/>
            <person name="Gish J."/>
            <person name="Goldstein S."/>
            <person name="Gonzalez A.J."/>
            <person name="Green P.J."/>
            <person name="Hallab A."/>
            <person name="Hartog M."/>
            <person name="Hua A."/>
            <person name="Humphray S.J."/>
            <person name="Jeong D.H."/>
            <person name="Jing Y."/>
            <person name="Jocker A."/>
            <person name="Kenton S.M."/>
            <person name="Kim D.J."/>
            <person name="Klee K."/>
            <person name="Lai H."/>
            <person name="Lang C."/>
            <person name="Lin S."/>
            <person name="Macmil S.L."/>
            <person name="Magdelenat G."/>
            <person name="Matthews L."/>
            <person name="McCorrison J."/>
            <person name="Monaghan E.L."/>
            <person name="Mun J.H."/>
            <person name="Najar F.Z."/>
            <person name="Nicholson C."/>
            <person name="Noirot C."/>
            <person name="O'Bleness M."/>
            <person name="Paule C.R."/>
            <person name="Poulain J."/>
            <person name="Prion F."/>
            <person name="Qin B."/>
            <person name="Qu C."/>
            <person name="Retzel E.F."/>
            <person name="Riddle C."/>
            <person name="Sallet E."/>
            <person name="Samain S."/>
            <person name="Samson N."/>
            <person name="Sanders I."/>
            <person name="Saurat O."/>
            <person name="Scarpelli C."/>
            <person name="Schiex T."/>
            <person name="Segurens B."/>
            <person name="Severin A.J."/>
            <person name="Sherrier D.J."/>
            <person name="Shi R."/>
            <person name="Sims S."/>
            <person name="Singer S.R."/>
            <person name="Sinharoy S."/>
            <person name="Sterck L."/>
            <person name="Viollet A."/>
            <person name="Wang B.B."/>
            <person name="Wang K."/>
            <person name="Wang M."/>
            <person name="Wang X."/>
            <person name="Warfsmann J."/>
            <person name="Weissenbach J."/>
            <person name="White D.D."/>
            <person name="White J.D."/>
            <person name="Wiley G.B."/>
            <person name="Wincker P."/>
            <person name="Xing Y."/>
            <person name="Yang L."/>
            <person name="Yao Z."/>
            <person name="Ying F."/>
            <person name="Zhai J."/>
            <person name="Zhou L."/>
            <person name="Zuber A."/>
            <person name="Denarie J."/>
            <person name="Dixon R.A."/>
            <person name="May G.D."/>
            <person name="Schwartz D.C."/>
            <person name="Rogers J."/>
            <person name="Quetier F."/>
            <person name="Town C.D."/>
            <person name="Roe B.A."/>
        </authorList>
    </citation>
    <scope>NUCLEOTIDE SEQUENCE [LARGE SCALE GENOMIC DNA]</scope>
    <source>
        <strain evidence="3">A17</strain>
        <strain evidence="4 5">cv. Jemalong A17</strain>
    </source>
</reference>
<dbReference type="PANTHER" id="PTHR47325:SF2">
    <property type="entry name" value="HISTONE-LYSINE N-METHYLTRANSFERASE SUVR5-LIKE PROTEIN"/>
    <property type="match status" value="1"/>
</dbReference>
<dbReference type="InterPro" id="IPR040689">
    <property type="entry name" value="SUVR5_Znf-C2H2_3rpt"/>
</dbReference>
<evidence type="ECO:0000259" key="2">
    <source>
        <dbReference type="PROSITE" id="PS50157"/>
    </source>
</evidence>
<evidence type="ECO:0000313" key="3">
    <source>
        <dbReference type="EMBL" id="AES92676.1"/>
    </source>
</evidence>
<keyword evidence="5" id="KW-1185">Reference proteome</keyword>
<dbReference type="PROSITE" id="PS00028">
    <property type="entry name" value="ZINC_FINGER_C2H2_1"/>
    <property type="match status" value="2"/>
</dbReference>
<name>G7JKE9_MEDTR</name>
<evidence type="ECO:0000313" key="4">
    <source>
        <dbReference type="EnsemblPlants" id="AES92676"/>
    </source>
</evidence>
<dbReference type="PaxDb" id="3880-AES92676"/>
<dbReference type="Pfam" id="PF18868">
    <property type="entry name" value="zf-C2H2_3rep"/>
    <property type="match status" value="1"/>
</dbReference>
<dbReference type="PROSITE" id="PS50157">
    <property type="entry name" value="ZINC_FINGER_C2H2_2"/>
    <property type="match status" value="1"/>
</dbReference>
<dbReference type="AlphaFoldDB" id="G7JKE9"/>
<dbReference type="EnsemblPlants" id="AES92676">
    <property type="protein sequence ID" value="AES92676"/>
    <property type="gene ID" value="MTR_4g132670"/>
</dbReference>
<dbReference type="STRING" id="3880.G7JKE9"/>
<dbReference type="SMART" id="SM00355">
    <property type="entry name" value="ZnF_C2H2"/>
    <property type="match status" value="2"/>
</dbReference>
<organism evidence="3 5">
    <name type="scientific">Medicago truncatula</name>
    <name type="common">Barrel medic</name>
    <name type="synonym">Medicago tribuloides</name>
    <dbReference type="NCBI Taxonomy" id="3880"/>
    <lineage>
        <taxon>Eukaryota</taxon>
        <taxon>Viridiplantae</taxon>
        <taxon>Streptophyta</taxon>
        <taxon>Embryophyta</taxon>
        <taxon>Tracheophyta</taxon>
        <taxon>Spermatophyta</taxon>
        <taxon>Magnoliopsida</taxon>
        <taxon>eudicotyledons</taxon>
        <taxon>Gunneridae</taxon>
        <taxon>Pentapetalae</taxon>
        <taxon>rosids</taxon>
        <taxon>fabids</taxon>
        <taxon>Fabales</taxon>
        <taxon>Fabaceae</taxon>
        <taxon>Papilionoideae</taxon>
        <taxon>50 kb inversion clade</taxon>
        <taxon>NPAAA clade</taxon>
        <taxon>Hologalegina</taxon>
        <taxon>IRL clade</taxon>
        <taxon>Trifolieae</taxon>
        <taxon>Medicago</taxon>
    </lineage>
</organism>
<reference evidence="3 5" key="2">
    <citation type="journal article" date="2014" name="BMC Genomics">
        <title>An improved genome release (version Mt4.0) for the model legume Medicago truncatula.</title>
        <authorList>
            <person name="Tang H."/>
            <person name="Krishnakumar V."/>
            <person name="Bidwell S."/>
            <person name="Rosen B."/>
            <person name="Chan A."/>
            <person name="Zhou S."/>
            <person name="Gentzbittel L."/>
            <person name="Childs K.L."/>
            <person name="Yandell M."/>
            <person name="Gundlach H."/>
            <person name="Mayer K.F."/>
            <person name="Schwartz D.C."/>
            <person name="Town C.D."/>
        </authorList>
    </citation>
    <scope>GENOME REANNOTATION</scope>
    <source>
        <strain evidence="4 5">cv. Jemalong A17</strain>
    </source>
</reference>
<sequence length="398" mass="44360">MDVIPCQLISPVSETIVRSVDSEILFSQGTISTPLDEMVVQISGENDTENGIVDRQCQVYVKSKGRQCLRMAMRNDIYFYAHCSIKKEKCVKVITPICGGTAIGGSRCKNHSGSDGSNQVSLPVGSKRPKLKVHCAYTHSRQEGTVEVPMVTEFPSQLISPVSETVVQSVDSEILFNKGTISRPLDETVVQVSVEQDAKDGIVEQWRFRNNIYCCAHFSIKKEKCVKVLTPICGGTTIAGSRCKNHSLPNLSFCKKHLPNAHINKSSNSNCSTLKRKFEEICIGFSKIRICNDSVLAHSRIPLEIDTKSVIEDEDESFCLFRSYACALCFESFTNMKLLGSHVQKEHPVNYGEHLFLLKCIPCGDQFGTMEKLWLHVKSVHPAELKLSKYSLSKESNI</sequence>
<dbReference type="EMBL" id="CM001220">
    <property type="protein sequence ID" value="AES92676.1"/>
    <property type="molecule type" value="Genomic_DNA"/>
</dbReference>
<proteinExistence type="predicted"/>
<gene>
    <name evidence="3" type="ordered locus">MTR_4g132670</name>
</gene>
<dbReference type="GO" id="GO:0008270">
    <property type="term" value="F:zinc ion binding"/>
    <property type="evidence" value="ECO:0007669"/>
    <property type="project" value="UniProtKB-KW"/>
</dbReference>
<dbReference type="PANTHER" id="PTHR47325">
    <property type="entry name" value="HISTONE-LYSINE N-METHYLTRANSFERASE SUVR5"/>
    <property type="match status" value="1"/>
</dbReference>
<dbReference type="HOGENOM" id="CLU_693313_0_0_1"/>
<keyword evidence="1" id="KW-0862">Zinc</keyword>
<reference evidence="4" key="3">
    <citation type="submission" date="2015-04" db="UniProtKB">
        <authorList>
            <consortium name="EnsemblPlants"/>
        </authorList>
    </citation>
    <scope>IDENTIFICATION</scope>
    <source>
        <strain evidence="4">cv. Jemalong A17</strain>
    </source>
</reference>
<accession>G7JKE9</accession>
<feature type="domain" description="C2H2-type" evidence="2">
    <location>
        <begin position="358"/>
        <end position="386"/>
    </location>
</feature>